<gene>
    <name evidence="3" type="ORF">FPY71_12560</name>
</gene>
<protein>
    <recommendedName>
        <fullName evidence="2">HTH HARE-type domain-containing protein</fullName>
    </recommendedName>
</protein>
<dbReference type="Proteomes" id="UP000324738">
    <property type="component" value="Unassembled WGS sequence"/>
</dbReference>
<dbReference type="EMBL" id="VTWH01000003">
    <property type="protein sequence ID" value="KAA0969380.1"/>
    <property type="molecule type" value="Genomic_DNA"/>
</dbReference>
<comment type="caution">
    <text evidence="3">The sequence shown here is derived from an EMBL/GenBank/DDBJ whole genome shotgun (WGS) entry which is preliminary data.</text>
</comment>
<proteinExistence type="predicted"/>
<keyword evidence="4" id="KW-1185">Reference proteome</keyword>
<accession>A0A5B0DUW9</accession>
<reference evidence="3 4" key="1">
    <citation type="submission" date="2019-08" db="EMBL/GenBank/DDBJ databases">
        <title>Aureimonas fodiniaquatilis sp. nov., isolated from a coal mine wastewater.</title>
        <authorList>
            <person name="Kim W."/>
        </authorList>
    </citation>
    <scope>NUCLEOTIDE SEQUENCE [LARGE SCALE GENOMIC DNA]</scope>
    <source>
        <strain evidence="3 4">CAU 1482</strain>
    </source>
</reference>
<evidence type="ECO:0000256" key="1">
    <source>
        <dbReference type="ARBA" id="ARBA00023163"/>
    </source>
</evidence>
<dbReference type="InterPro" id="IPR007759">
    <property type="entry name" value="Asxl_HARE-HTH"/>
</dbReference>
<dbReference type="AlphaFoldDB" id="A0A5B0DUW9"/>
<dbReference type="Pfam" id="PF05066">
    <property type="entry name" value="HARE-HTH"/>
    <property type="match status" value="1"/>
</dbReference>
<evidence type="ECO:0000259" key="2">
    <source>
        <dbReference type="PROSITE" id="PS51913"/>
    </source>
</evidence>
<sequence>MSSYLQIAEEVLRSARQPLSARAILKQAYSLEIAPYHLHGKTQHKTLQARLSEDILQRREHSLFFRTKPGQFFLREFLTDTSIPAEYRQPIVARRRTRDLLLGPALSVSYRYAARLLQADQYADADLVEKIANSGRYRYIDPKKADDDDVLLWAVSALTRPGKMLSYRSGRYRDDRDHFAHKRSIAFSTLVSEANHTLFDTQSLGVPDSALFAAAADLDIPLPETFSARATFEHYIRFFAWQPEADAKKSLLAFVEVCAPDWFEPTASRLSLNDLCWLDMSVPPNNWDDFDPPSQTILSYYFPRAAMHG</sequence>
<dbReference type="RefSeq" id="WP_149300665.1">
    <property type="nucleotide sequence ID" value="NZ_VTWH01000003.1"/>
</dbReference>
<evidence type="ECO:0000313" key="3">
    <source>
        <dbReference type="EMBL" id="KAA0969380.1"/>
    </source>
</evidence>
<dbReference type="GO" id="GO:0006355">
    <property type="term" value="P:regulation of DNA-templated transcription"/>
    <property type="evidence" value="ECO:0007669"/>
    <property type="project" value="InterPro"/>
</dbReference>
<dbReference type="PROSITE" id="PS51913">
    <property type="entry name" value="HTH_HARE"/>
    <property type="match status" value="1"/>
</dbReference>
<organism evidence="3 4">
    <name type="scientific">Aureimonas fodinaquatilis</name>
    <dbReference type="NCBI Taxonomy" id="2565783"/>
    <lineage>
        <taxon>Bacteria</taxon>
        <taxon>Pseudomonadati</taxon>
        <taxon>Pseudomonadota</taxon>
        <taxon>Alphaproteobacteria</taxon>
        <taxon>Hyphomicrobiales</taxon>
        <taxon>Aurantimonadaceae</taxon>
        <taxon>Aureimonas</taxon>
    </lineage>
</organism>
<dbReference type="OrthoDB" id="7605387at2"/>
<feature type="domain" description="HTH HARE-type" evidence="2">
    <location>
        <begin position="2"/>
        <end position="77"/>
    </location>
</feature>
<keyword evidence="1" id="KW-0804">Transcription</keyword>
<name>A0A5B0DUW9_9HYPH</name>
<evidence type="ECO:0000313" key="4">
    <source>
        <dbReference type="Proteomes" id="UP000324738"/>
    </source>
</evidence>